<dbReference type="VEuPathDB" id="FungiDB:FUN_022746"/>
<evidence type="ECO:0000313" key="3">
    <source>
        <dbReference type="EMBL" id="PKY45914.1"/>
    </source>
</evidence>
<dbReference type="Proteomes" id="UP000234323">
    <property type="component" value="Unassembled WGS sequence"/>
</dbReference>
<keyword evidence="4" id="KW-1185">Reference proteome</keyword>
<dbReference type="PANTHER" id="PTHR46880:SF5">
    <property type="entry name" value="DUF4371 DOMAIN-CONTAINING PROTEIN"/>
    <property type="match status" value="1"/>
</dbReference>
<dbReference type="SMART" id="SM00597">
    <property type="entry name" value="ZnF_TTF"/>
    <property type="match status" value="1"/>
</dbReference>
<reference evidence="3 4" key="1">
    <citation type="submission" date="2015-10" db="EMBL/GenBank/DDBJ databases">
        <title>Genome analyses suggest a sexual origin of heterokaryosis in a supposedly ancient asexual fungus.</title>
        <authorList>
            <person name="Ropars J."/>
            <person name="Sedzielewska K."/>
            <person name="Noel J."/>
            <person name="Charron P."/>
            <person name="Farinelli L."/>
            <person name="Marton T."/>
            <person name="Kruger M."/>
            <person name="Pelin A."/>
            <person name="Brachmann A."/>
            <person name="Corradi N."/>
        </authorList>
    </citation>
    <scope>NUCLEOTIDE SEQUENCE [LARGE SCALE GENOMIC DNA]</scope>
    <source>
        <strain evidence="3 4">A4</strain>
    </source>
</reference>
<organism evidence="3 4">
    <name type="scientific">Rhizophagus irregularis</name>
    <dbReference type="NCBI Taxonomy" id="588596"/>
    <lineage>
        <taxon>Eukaryota</taxon>
        <taxon>Fungi</taxon>
        <taxon>Fungi incertae sedis</taxon>
        <taxon>Mucoromycota</taxon>
        <taxon>Glomeromycotina</taxon>
        <taxon>Glomeromycetes</taxon>
        <taxon>Glomerales</taxon>
        <taxon>Glomeraceae</taxon>
        <taxon>Rhizophagus</taxon>
    </lineage>
</organism>
<dbReference type="VEuPathDB" id="FungiDB:RhiirA1_473246"/>
<evidence type="ECO:0000256" key="1">
    <source>
        <dbReference type="SAM" id="MobiDB-lite"/>
    </source>
</evidence>
<dbReference type="VEuPathDB" id="FungiDB:RhiirFUN_025270"/>
<dbReference type="PANTHER" id="PTHR46880">
    <property type="entry name" value="RAS-ASSOCIATING DOMAIN-CONTAINING PROTEIN"/>
    <property type="match status" value="1"/>
</dbReference>
<comment type="caution">
    <text evidence="3">The sequence shown here is derived from an EMBL/GenBank/DDBJ whole genome shotgun (WGS) entry which is preliminary data.</text>
</comment>
<dbReference type="EMBL" id="LLXI01000420">
    <property type="protein sequence ID" value="PKY45914.1"/>
    <property type="molecule type" value="Genomic_DNA"/>
</dbReference>
<dbReference type="AlphaFoldDB" id="A0A2I1GH14"/>
<evidence type="ECO:0000259" key="2">
    <source>
        <dbReference type="SMART" id="SM00597"/>
    </source>
</evidence>
<name>A0A2I1GH14_9GLOM</name>
<evidence type="ECO:0000313" key="4">
    <source>
        <dbReference type="Proteomes" id="UP000234323"/>
    </source>
</evidence>
<gene>
    <name evidence="3" type="ORF">RhiirA4_460637</name>
</gene>
<sequence length="249" mass="28669">MISISLLQYGFERKRINKDNSDQFSDEDKDNPNENVKKPRINNSKTFKHKWLAEFLWLNYDENKKRMYCILCIQHKMKNKFATEGATNISKKSAIKEHANTKDHNNAEKLEKARIQMETLQQQTFSSDAYTNHIIGVMRVVYFLAKKNLPISLLLSVVELIKESGLSILSDVEESCLGIIPISAIYGVTPVEDRIFPIHISRNNTIAELCDMIVEKRHDNYSGENLTLWKMKKTGESLFSTSLSIPLLI</sequence>
<feature type="region of interest" description="Disordered" evidence="1">
    <location>
        <begin position="18"/>
        <end position="41"/>
    </location>
</feature>
<accession>A0A2I1GH14</accession>
<protein>
    <recommendedName>
        <fullName evidence="2">TTF-type domain-containing protein</fullName>
    </recommendedName>
</protein>
<dbReference type="Pfam" id="PF25431">
    <property type="entry name" value="zf-C17orf113"/>
    <property type="match status" value="1"/>
</dbReference>
<feature type="domain" description="TTF-type" evidence="2">
    <location>
        <begin position="43"/>
        <end position="132"/>
    </location>
</feature>
<dbReference type="InterPro" id="IPR006580">
    <property type="entry name" value="Znf_TTF"/>
</dbReference>
<dbReference type="InterPro" id="IPR057456">
    <property type="entry name" value="Znf_C17orf113"/>
</dbReference>
<proteinExistence type="predicted"/>